<accession>A0A6J4PVD6</accession>
<dbReference type="GO" id="GO:0004803">
    <property type="term" value="F:transposase activity"/>
    <property type="evidence" value="ECO:0007669"/>
    <property type="project" value="InterPro"/>
</dbReference>
<organism evidence="3">
    <name type="scientific">uncultured Rubrobacteraceae bacterium</name>
    <dbReference type="NCBI Taxonomy" id="349277"/>
    <lineage>
        <taxon>Bacteria</taxon>
        <taxon>Bacillati</taxon>
        <taxon>Actinomycetota</taxon>
        <taxon>Rubrobacteria</taxon>
        <taxon>Rubrobacterales</taxon>
        <taxon>Rubrobacteraceae</taxon>
        <taxon>environmental samples</taxon>
    </lineage>
</organism>
<reference evidence="3" key="1">
    <citation type="submission" date="2020-02" db="EMBL/GenBank/DDBJ databases">
        <authorList>
            <person name="Meier V. D."/>
        </authorList>
    </citation>
    <scope>NUCLEOTIDE SEQUENCE</scope>
    <source>
        <strain evidence="3">AVDCRST_MAG03</strain>
    </source>
</reference>
<feature type="domain" description="Transposase IS4-like" evidence="1">
    <location>
        <begin position="99"/>
        <end position="285"/>
    </location>
</feature>
<protein>
    <submittedName>
        <fullName evidence="3">Transposase</fullName>
    </submittedName>
</protein>
<dbReference type="Pfam" id="PF13340">
    <property type="entry name" value="DUF4096"/>
    <property type="match status" value="1"/>
</dbReference>
<dbReference type="AlphaFoldDB" id="A0A6J4PVD6"/>
<evidence type="ECO:0000259" key="2">
    <source>
        <dbReference type="Pfam" id="PF13340"/>
    </source>
</evidence>
<proteinExistence type="predicted"/>
<evidence type="ECO:0000259" key="1">
    <source>
        <dbReference type="Pfam" id="PF01609"/>
    </source>
</evidence>
<dbReference type="InterPro" id="IPR002559">
    <property type="entry name" value="Transposase_11"/>
</dbReference>
<dbReference type="NCBIfam" id="NF033580">
    <property type="entry name" value="transpos_IS5_3"/>
    <property type="match status" value="1"/>
</dbReference>
<sequence>MRKAYQSNLSDAEWGCLEPHLPAPEASGRPRLHSPREILDAIFYVLKSGCAWRLLPHDFPPWKTAYHYFRAWRLSGLWERVHAALRERVRVRMRRNPHPSAAIVDSQSVKTTGVGGEQRGYDGAKKVKGRKRHLLVDTEGLVLMTKVHSANITDRDGIKLLLDLSARDRLPERLHHLWLDAGYTGQDRGAGWVERTLGWTAEIVRHPPKPAPEEVMMRWVREFNKEGLAIDPKKFMPEKGPRPFLPKRWVVERTFSWLSQNRRMSKDYERLPESGEAFIYAAMSRLMARRLAHS</sequence>
<dbReference type="PANTHER" id="PTHR30007">
    <property type="entry name" value="PHP DOMAIN PROTEIN"/>
    <property type="match status" value="1"/>
</dbReference>
<name>A0A6J4PVD6_9ACTN</name>
<dbReference type="Pfam" id="PF01609">
    <property type="entry name" value="DDE_Tnp_1"/>
    <property type="match status" value="1"/>
</dbReference>
<gene>
    <name evidence="3" type="ORF">AVDCRST_MAG03-2943</name>
</gene>
<dbReference type="InterPro" id="IPR025161">
    <property type="entry name" value="IS402-like_dom"/>
</dbReference>
<dbReference type="GO" id="GO:0006313">
    <property type="term" value="P:DNA transposition"/>
    <property type="evidence" value="ECO:0007669"/>
    <property type="project" value="InterPro"/>
</dbReference>
<dbReference type="EMBL" id="CADCUT010000177">
    <property type="protein sequence ID" value="CAA9426699.1"/>
    <property type="molecule type" value="Genomic_DNA"/>
</dbReference>
<evidence type="ECO:0000313" key="3">
    <source>
        <dbReference type="EMBL" id="CAA9426699.1"/>
    </source>
</evidence>
<feature type="domain" description="Insertion element IS402-like" evidence="2">
    <location>
        <begin position="9"/>
        <end position="82"/>
    </location>
</feature>
<dbReference type="GO" id="GO:0003677">
    <property type="term" value="F:DNA binding"/>
    <property type="evidence" value="ECO:0007669"/>
    <property type="project" value="InterPro"/>
</dbReference>
<dbReference type="PANTHER" id="PTHR30007:SF0">
    <property type="entry name" value="TRANSPOSASE"/>
    <property type="match status" value="1"/>
</dbReference>